<dbReference type="SUPFAM" id="SSF52799">
    <property type="entry name" value="(Phosphotyrosine protein) phosphatases II"/>
    <property type="match status" value="1"/>
</dbReference>
<dbReference type="InterPro" id="IPR003595">
    <property type="entry name" value="Tyr_Pase_cat"/>
</dbReference>
<dbReference type="EC" id="3.1.3.48" evidence="1"/>
<sequence length="326" mass="37028">MAIEEPIDQRKLMSDFLLKYGTMDEATKRSLNFQFLVLVHLYRGRRGSGKGSQAPLVHTIDDWWNMICKLNVKVIVMLCKCFEADVPKCDQYWPSEVKSEKKFETVKVVLETEESHNEYIYRNLRVQCPRYGEREVHQLHYTEWPDHGCPNGENYILELIEHMNSLHDDLDSPLLLHCSAGCGRTGTVIAANIIRETINKKKLKSLDLKELVMDLRRQRSSMVQTPGQYQLLHRCVAHYCKQAIGDVHEDQSTESKNNGIVHDKASKTKPAISPKPNLEDKSSLPTTNGIVVNNAPLVDLNNDSSDEPAALANENSPTGEGTIFRL</sequence>
<dbReference type="PANTHER" id="PTHR45983:SF2">
    <property type="entry name" value="PROTEIN-TYROSINE-PHOSPHATASE"/>
    <property type="match status" value="1"/>
</dbReference>
<accession>A0A914BX51</accession>
<dbReference type="PRINTS" id="PR00700">
    <property type="entry name" value="PRTYPHPHTASE"/>
</dbReference>
<evidence type="ECO:0000259" key="7">
    <source>
        <dbReference type="PROSITE" id="PS50056"/>
    </source>
</evidence>
<evidence type="ECO:0000256" key="5">
    <source>
        <dbReference type="SAM" id="MobiDB-lite"/>
    </source>
</evidence>
<evidence type="ECO:0000259" key="6">
    <source>
        <dbReference type="PROSITE" id="PS50055"/>
    </source>
</evidence>
<dbReference type="PROSITE" id="PS00383">
    <property type="entry name" value="TYR_PHOSPHATASE_1"/>
    <property type="match status" value="1"/>
</dbReference>
<dbReference type="SMART" id="SM00194">
    <property type="entry name" value="PTPc"/>
    <property type="match status" value="1"/>
</dbReference>
<evidence type="ECO:0000313" key="8">
    <source>
        <dbReference type="Proteomes" id="UP000887540"/>
    </source>
</evidence>
<dbReference type="WBParaSite" id="ACRNAN_Path_1200.g4673.t1">
    <property type="protein sequence ID" value="ACRNAN_Path_1200.g4673.t1"/>
    <property type="gene ID" value="ACRNAN_Path_1200.g4673"/>
</dbReference>
<protein>
    <recommendedName>
        <fullName evidence="1">protein-tyrosine-phosphatase</fullName>
        <ecNumber evidence="1">3.1.3.48</ecNumber>
    </recommendedName>
</protein>
<proteinExistence type="inferred from homology"/>
<evidence type="ECO:0000256" key="4">
    <source>
        <dbReference type="ARBA" id="ARBA00034734"/>
    </source>
</evidence>
<reference evidence="9" key="1">
    <citation type="submission" date="2022-11" db="UniProtKB">
        <authorList>
            <consortium name="WormBaseParasite"/>
        </authorList>
    </citation>
    <scope>IDENTIFICATION</scope>
</reference>
<dbReference type="GO" id="GO:0004726">
    <property type="term" value="F:non-membrane spanning protein tyrosine phosphatase activity"/>
    <property type="evidence" value="ECO:0007669"/>
    <property type="project" value="InterPro"/>
</dbReference>
<dbReference type="SMART" id="SM00404">
    <property type="entry name" value="PTPc_motif"/>
    <property type="match status" value="1"/>
</dbReference>
<evidence type="ECO:0000256" key="3">
    <source>
        <dbReference type="ARBA" id="ARBA00022912"/>
    </source>
</evidence>
<dbReference type="PROSITE" id="PS50056">
    <property type="entry name" value="TYR_PHOSPHATASE_2"/>
    <property type="match status" value="1"/>
</dbReference>
<dbReference type="GO" id="GO:0005634">
    <property type="term" value="C:nucleus"/>
    <property type="evidence" value="ECO:0007669"/>
    <property type="project" value="TreeGrafter"/>
</dbReference>
<organism evidence="8 9">
    <name type="scientific">Acrobeloides nanus</name>
    <dbReference type="NCBI Taxonomy" id="290746"/>
    <lineage>
        <taxon>Eukaryota</taxon>
        <taxon>Metazoa</taxon>
        <taxon>Ecdysozoa</taxon>
        <taxon>Nematoda</taxon>
        <taxon>Chromadorea</taxon>
        <taxon>Rhabditida</taxon>
        <taxon>Tylenchina</taxon>
        <taxon>Cephalobomorpha</taxon>
        <taxon>Cephaloboidea</taxon>
        <taxon>Cephalobidae</taxon>
        <taxon>Acrobeloides</taxon>
    </lineage>
</organism>
<dbReference type="InterPro" id="IPR047170">
    <property type="entry name" value="PTN12/18/22"/>
</dbReference>
<dbReference type="CDD" id="cd00047">
    <property type="entry name" value="PTPc"/>
    <property type="match status" value="1"/>
</dbReference>
<evidence type="ECO:0000313" key="9">
    <source>
        <dbReference type="WBParaSite" id="ACRNAN_Path_1200.g4673.t1"/>
    </source>
</evidence>
<dbReference type="PROSITE" id="PS50055">
    <property type="entry name" value="TYR_PHOSPHATASE_PTP"/>
    <property type="match status" value="1"/>
</dbReference>
<dbReference type="InterPro" id="IPR016130">
    <property type="entry name" value="Tyr_Pase_AS"/>
</dbReference>
<keyword evidence="2" id="KW-0378">Hydrolase</keyword>
<dbReference type="InterPro" id="IPR000387">
    <property type="entry name" value="Tyr_Pase_dom"/>
</dbReference>
<dbReference type="Proteomes" id="UP000887540">
    <property type="component" value="Unplaced"/>
</dbReference>
<feature type="domain" description="Tyrosine-protein phosphatase" evidence="6">
    <location>
        <begin position="52"/>
        <end position="239"/>
    </location>
</feature>
<dbReference type="Gene3D" id="3.90.190.10">
    <property type="entry name" value="Protein tyrosine phosphatase superfamily"/>
    <property type="match status" value="1"/>
</dbReference>
<dbReference type="GO" id="GO:0005737">
    <property type="term" value="C:cytoplasm"/>
    <property type="evidence" value="ECO:0007669"/>
    <property type="project" value="TreeGrafter"/>
</dbReference>
<keyword evidence="8" id="KW-1185">Reference proteome</keyword>
<dbReference type="InterPro" id="IPR000242">
    <property type="entry name" value="PTP_cat"/>
</dbReference>
<evidence type="ECO:0000256" key="2">
    <source>
        <dbReference type="ARBA" id="ARBA00022801"/>
    </source>
</evidence>
<dbReference type="Pfam" id="PF00102">
    <property type="entry name" value="Y_phosphatase"/>
    <property type="match status" value="1"/>
</dbReference>
<dbReference type="InterPro" id="IPR029021">
    <property type="entry name" value="Prot-tyrosine_phosphatase-like"/>
</dbReference>
<evidence type="ECO:0000256" key="1">
    <source>
        <dbReference type="ARBA" id="ARBA00013064"/>
    </source>
</evidence>
<comment type="similarity">
    <text evidence="4">Belongs to the protein-tyrosine phosphatase family. Non-receptor class 4 subfamily.</text>
</comment>
<feature type="region of interest" description="Disordered" evidence="5">
    <location>
        <begin position="249"/>
        <end position="326"/>
    </location>
</feature>
<dbReference type="PANTHER" id="PTHR45983">
    <property type="entry name" value="TYROSINE PHOSPHATSE N18, PUTATIVE-RELATED"/>
    <property type="match status" value="1"/>
</dbReference>
<keyword evidence="3" id="KW-0904">Protein phosphatase</keyword>
<feature type="domain" description="Tyrosine specific protein phosphatases" evidence="7">
    <location>
        <begin position="154"/>
        <end position="230"/>
    </location>
</feature>
<dbReference type="AlphaFoldDB" id="A0A914BX51"/>
<name>A0A914BX51_9BILA</name>